<sequence>MSAATAMSPSTSFSNSLNSCPNWIKWQSSPCQRTTFFIPRAAASPDNGKGNKRKPKAKKTSPTPITTTTTTTTTDSMTQEQQTPPPQQQQQQQVSLSLDDVNPVGLGRKSRQIFDDVWRKFSGLGQISRTPRADEREALDALLIREGPMCEFAIPGAQNTTVLVVGATSRIGRIVVRKLMLRGYAVKALVRKADQEVLDMLPRSVEIVIGDVGDPSSLQAAVEGCNKIIYCATARSTITGDLYRVDHQGVSNLTKALQDYNNQLAQLRAGKSSKSKLLIAKFKSEDSLNGWEVRQGTYFQDVIASKYDGGMDAKFEFTETGQAVFSGYVFTRGGYVELSKKLSLPLGSTLDRYEGLVLSVGGNGRSYVVILEAGPSADTTQSKLYFSRINTKVGFCRVRVPFSSFRPVKPDDPPLDPFLVHTLTIRFEPRRQRPAEGSAGTKQDPRSFKLILEYIKALPTGQETDFILVSCTGLGVEPSRREQVLKAKRAGEDSLRRSGLGYTIIRPGPLMEEPGGQRALIFDQGNRISQGISCADVADICVKALHDSTARNKSFDVCHEYVPEQGRELYELVAHLPDKANNYLTPALSVLEKNT</sequence>
<dbReference type="PANTHER" id="PTHR15020:SF47">
    <property type="entry name" value="NAD(P)-BINDING DOMAIN-CONTAINING PROTEIN"/>
    <property type="match status" value="1"/>
</dbReference>
<gene>
    <name evidence="4" type="ORF">V6N12_039779</name>
</gene>
<evidence type="ECO:0000313" key="4">
    <source>
        <dbReference type="EMBL" id="KAK8551116.1"/>
    </source>
</evidence>
<organism evidence="4 5">
    <name type="scientific">Hibiscus sabdariffa</name>
    <name type="common">roselle</name>
    <dbReference type="NCBI Taxonomy" id="183260"/>
    <lineage>
        <taxon>Eukaryota</taxon>
        <taxon>Viridiplantae</taxon>
        <taxon>Streptophyta</taxon>
        <taxon>Embryophyta</taxon>
        <taxon>Tracheophyta</taxon>
        <taxon>Spermatophyta</taxon>
        <taxon>Magnoliopsida</taxon>
        <taxon>eudicotyledons</taxon>
        <taxon>Gunneridae</taxon>
        <taxon>Pentapetalae</taxon>
        <taxon>rosids</taxon>
        <taxon>malvids</taxon>
        <taxon>Malvales</taxon>
        <taxon>Malvaceae</taxon>
        <taxon>Malvoideae</taxon>
        <taxon>Hibiscus</taxon>
    </lineage>
</organism>
<keyword evidence="5" id="KW-1185">Reference proteome</keyword>
<dbReference type="Pfam" id="PF13460">
    <property type="entry name" value="NAD_binding_10"/>
    <property type="match status" value="2"/>
</dbReference>
<evidence type="ECO:0000313" key="5">
    <source>
        <dbReference type="Proteomes" id="UP001472677"/>
    </source>
</evidence>
<feature type="domain" description="NAD(P)-binding" evidence="3">
    <location>
        <begin position="166"/>
        <end position="259"/>
    </location>
</feature>
<evidence type="ECO:0000259" key="3">
    <source>
        <dbReference type="Pfam" id="PF13460"/>
    </source>
</evidence>
<dbReference type="InterPro" id="IPR008979">
    <property type="entry name" value="Galactose-bd-like_sf"/>
</dbReference>
<feature type="domain" description="NAD(P)-binding" evidence="3">
    <location>
        <begin position="463"/>
        <end position="547"/>
    </location>
</feature>
<name>A0ABR2E1S5_9ROSI</name>
<protein>
    <submittedName>
        <fullName evidence="4">Uncharacterized protein</fullName>
    </submittedName>
</protein>
<dbReference type="Pfam" id="PF08547">
    <property type="entry name" value="CIA30"/>
    <property type="match status" value="1"/>
</dbReference>
<reference evidence="4 5" key="1">
    <citation type="journal article" date="2024" name="G3 (Bethesda)">
        <title>Genome assembly of Hibiscus sabdariffa L. provides insights into metabolisms of medicinal natural products.</title>
        <authorList>
            <person name="Kim T."/>
        </authorList>
    </citation>
    <scope>NUCLEOTIDE SEQUENCE [LARGE SCALE GENOMIC DNA]</scope>
    <source>
        <strain evidence="4">TK-2024</strain>
        <tissue evidence="4">Old leaves</tissue>
    </source>
</reference>
<feature type="region of interest" description="Disordered" evidence="1">
    <location>
        <begin position="39"/>
        <end position="95"/>
    </location>
</feature>
<dbReference type="SUPFAM" id="SSF51735">
    <property type="entry name" value="NAD(P)-binding Rossmann-fold domains"/>
    <property type="match status" value="1"/>
</dbReference>
<comment type="caution">
    <text evidence="4">The sequence shown here is derived from an EMBL/GenBank/DDBJ whole genome shotgun (WGS) entry which is preliminary data.</text>
</comment>
<feature type="compositionally biased region" description="Basic residues" evidence="1">
    <location>
        <begin position="50"/>
        <end position="59"/>
    </location>
</feature>
<dbReference type="InterPro" id="IPR016040">
    <property type="entry name" value="NAD(P)-bd_dom"/>
</dbReference>
<evidence type="ECO:0000256" key="1">
    <source>
        <dbReference type="SAM" id="MobiDB-lite"/>
    </source>
</evidence>
<feature type="domain" description="NADH:ubiquinone oxidoreductase intermediate-associated protein 30" evidence="2">
    <location>
        <begin position="309"/>
        <end position="408"/>
    </location>
</feature>
<evidence type="ECO:0000259" key="2">
    <source>
        <dbReference type="Pfam" id="PF08547"/>
    </source>
</evidence>
<dbReference type="Proteomes" id="UP001472677">
    <property type="component" value="Unassembled WGS sequence"/>
</dbReference>
<dbReference type="Gene3D" id="3.40.50.720">
    <property type="entry name" value="NAD(P)-binding Rossmann-like Domain"/>
    <property type="match status" value="2"/>
</dbReference>
<dbReference type="SUPFAM" id="SSF49785">
    <property type="entry name" value="Galactose-binding domain-like"/>
    <property type="match status" value="1"/>
</dbReference>
<accession>A0ABR2E1S5</accession>
<dbReference type="PANTHER" id="PTHR15020">
    <property type="entry name" value="FLAVIN REDUCTASE-RELATED"/>
    <property type="match status" value="1"/>
</dbReference>
<dbReference type="InterPro" id="IPR013857">
    <property type="entry name" value="NADH-UbQ_OxRdtase-assoc_prot30"/>
</dbReference>
<proteinExistence type="predicted"/>
<feature type="compositionally biased region" description="Low complexity" evidence="1">
    <location>
        <begin position="60"/>
        <end position="93"/>
    </location>
</feature>
<dbReference type="EMBL" id="JBBPBM010000020">
    <property type="protein sequence ID" value="KAK8551116.1"/>
    <property type="molecule type" value="Genomic_DNA"/>
</dbReference>
<dbReference type="InterPro" id="IPR036291">
    <property type="entry name" value="NAD(P)-bd_dom_sf"/>
</dbReference>